<evidence type="ECO:0000313" key="2">
    <source>
        <dbReference type="EMBL" id="CAB3376560.1"/>
    </source>
</evidence>
<dbReference type="PANTHER" id="PTHR10174:SF224">
    <property type="entry name" value="RETINOL-BINDING PROTEIN PINTA"/>
    <property type="match status" value="1"/>
</dbReference>
<name>A0A8S1CYZ1_9INSE</name>
<dbReference type="InterPro" id="IPR036865">
    <property type="entry name" value="CRAL-TRIO_dom_sf"/>
</dbReference>
<dbReference type="PRINTS" id="PR00180">
    <property type="entry name" value="CRETINALDHBP"/>
</dbReference>
<organism evidence="2 3">
    <name type="scientific">Cloeon dipterum</name>
    <dbReference type="NCBI Taxonomy" id="197152"/>
    <lineage>
        <taxon>Eukaryota</taxon>
        <taxon>Metazoa</taxon>
        <taxon>Ecdysozoa</taxon>
        <taxon>Arthropoda</taxon>
        <taxon>Hexapoda</taxon>
        <taxon>Insecta</taxon>
        <taxon>Pterygota</taxon>
        <taxon>Palaeoptera</taxon>
        <taxon>Ephemeroptera</taxon>
        <taxon>Pisciforma</taxon>
        <taxon>Baetidae</taxon>
        <taxon>Cloeon</taxon>
    </lineage>
</organism>
<dbReference type="InterPro" id="IPR036273">
    <property type="entry name" value="CRAL/TRIO_N_dom_sf"/>
</dbReference>
<protein>
    <recommendedName>
        <fullName evidence="1">CRAL-TRIO domain-containing protein</fullName>
    </recommendedName>
</protein>
<dbReference type="EMBL" id="CADEPI010000129">
    <property type="protein sequence ID" value="CAB3376560.1"/>
    <property type="molecule type" value="Genomic_DNA"/>
</dbReference>
<dbReference type="Gene3D" id="1.10.8.20">
    <property type="entry name" value="N-terminal domain of phosphatidylinositol transfer protein sec14p"/>
    <property type="match status" value="1"/>
</dbReference>
<dbReference type="SUPFAM" id="SSF46938">
    <property type="entry name" value="CRAL/TRIO N-terminal domain"/>
    <property type="match status" value="1"/>
</dbReference>
<dbReference type="PROSITE" id="PS50191">
    <property type="entry name" value="CRAL_TRIO"/>
    <property type="match status" value="1"/>
</dbReference>
<keyword evidence="3" id="KW-1185">Reference proteome</keyword>
<dbReference type="AlphaFoldDB" id="A0A8S1CYZ1"/>
<proteinExistence type="predicted"/>
<dbReference type="Pfam" id="PF00650">
    <property type="entry name" value="CRAL_TRIO"/>
    <property type="match status" value="1"/>
</dbReference>
<comment type="caution">
    <text evidence="2">The sequence shown here is derived from an EMBL/GenBank/DDBJ whole genome shotgun (WGS) entry which is preliminary data.</text>
</comment>
<reference evidence="2 3" key="1">
    <citation type="submission" date="2020-04" db="EMBL/GenBank/DDBJ databases">
        <authorList>
            <person name="Alioto T."/>
            <person name="Alioto T."/>
            <person name="Gomez Garrido J."/>
        </authorList>
    </citation>
    <scope>NUCLEOTIDE SEQUENCE [LARGE SCALE GENOMIC DNA]</scope>
</reference>
<dbReference type="SMART" id="SM00516">
    <property type="entry name" value="SEC14"/>
    <property type="match status" value="1"/>
</dbReference>
<evidence type="ECO:0000259" key="1">
    <source>
        <dbReference type="PROSITE" id="PS50191"/>
    </source>
</evidence>
<dbReference type="InterPro" id="IPR001251">
    <property type="entry name" value="CRAL-TRIO_dom"/>
</dbReference>
<dbReference type="PANTHER" id="PTHR10174">
    <property type="entry name" value="ALPHA-TOCOPHEROL TRANSFER PROTEIN-RELATED"/>
    <property type="match status" value="1"/>
</dbReference>
<dbReference type="GO" id="GO:0016020">
    <property type="term" value="C:membrane"/>
    <property type="evidence" value="ECO:0007669"/>
    <property type="project" value="TreeGrafter"/>
</dbReference>
<sequence length="315" mass="36471">MEDNVGDLKIRPLSTELLEHAKKKLNEDPKRRADDVKAIREWLKKQKHIIGEPSDQMIVNFLRGCKFSLERTKEKLDMHFTMKTLVPELFKNRDVASNPHLREALDLGFFFPLGLDNEGRKVFMFLGGKDDPDKKMALDIFKVNYMMMDYFLLNDDVGVVKGAVFVSDMSNFKMGHMTQAMPSLMKKVAVCSEEGYPFRPQAMHVIKMPSFMETMFKLYQSFTKEKLNRRTFVHGKDYNTLFEKVPRKIVPQDFHGEGPHSEELAKKFAAEVLAFNDFFVADEKNGVDEKKRVGKSKTKEDLFGMEGSFRQLTLD</sequence>
<feature type="domain" description="CRAL-TRIO" evidence="1">
    <location>
        <begin position="98"/>
        <end position="262"/>
    </location>
</feature>
<dbReference type="GO" id="GO:1902936">
    <property type="term" value="F:phosphatidylinositol bisphosphate binding"/>
    <property type="evidence" value="ECO:0007669"/>
    <property type="project" value="TreeGrafter"/>
</dbReference>
<dbReference type="SUPFAM" id="SSF52087">
    <property type="entry name" value="CRAL/TRIO domain"/>
    <property type="match status" value="1"/>
</dbReference>
<dbReference type="Gene3D" id="3.40.525.10">
    <property type="entry name" value="CRAL-TRIO lipid binding domain"/>
    <property type="match status" value="1"/>
</dbReference>
<dbReference type="OrthoDB" id="6682367at2759"/>
<evidence type="ECO:0000313" key="3">
    <source>
        <dbReference type="Proteomes" id="UP000494165"/>
    </source>
</evidence>
<gene>
    <name evidence="2" type="ORF">CLODIP_2_CD06036</name>
</gene>
<accession>A0A8S1CYZ1</accession>
<dbReference type="Proteomes" id="UP000494165">
    <property type="component" value="Unassembled WGS sequence"/>
</dbReference>
<dbReference type="CDD" id="cd00170">
    <property type="entry name" value="SEC14"/>
    <property type="match status" value="1"/>
</dbReference>